<reference evidence="7 8" key="1">
    <citation type="journal article" date="2022" name="Gigascience">
        <title>A chromosome-level genome assembly and annotation of the desert horned lizard, Phrynosoma platyrhinos, provides insight into chromosomal rearrangements among reptiles.</title>
        <authorList>
            <person name="Koochekian N."/>
            <person name="Ascanio A."/>
            <person name="Farleigh K."/>
            <person name="Card D.C."/>
            <person name="Schield D.R."/>
            <person name="Castoe T.A."/>
            <person name="Jezkova T."/>
        </authorList>
    </citation>
    <scope>NUCLEOTIDE SEQUENCE [LARGE SCALE GENOMIC DNA]</scope>
    <source>
        <strain evidence="7">NK-2021</strain>
    </source>
</reference>
<dbReference type="InterPro" id="IPR047184">
    <property type="entry name" value="KANK1-4"/>
</dbReference>
<evidence type="ECO:0000313" key="8">
    <source>
        <dbReference type="Proteomes" id="UP000826234"/>
    </source>
</evidence>
<dbReference type="PANTHER" id="PTHR24168">
    <property type="entry name" value="KN MOTIF AND ANKYRIN REPEAT DOMAIN-CONTAINING"/>
    <property type="match status" value="1"/>
</dbReference>
<dbReference type="Pfam" id="PF13637">
    <property type="entry name" value="Ank_4"/>
    <property type="match status" value="1"/>
</dbReference>
<comment type="caution">
    <text evidence="7">The sequence shown here is derived from an EMBL/GenBank/DDBJ whole genome shotgun (WGS) entry which is preliminary data.</text>
</comment>
<evidence type="ECO:0000313" key="7">
    <source>
        <dbReference type="EMBL" id="KAH0625958.1"/>
    </source>
</evidence>
<evidence type="ECO:0000256" key="6">
    <source>
        <dbReference type="SAM" id="MobiDB-lite"/>
    </source>
</evidence>
<feature type="region of interest" description="Disordered" evidence="6">
    <location>
        <begin position="533"/>
        <end position="571"/>
    </location>
</feature>
<sequence>MFNYSILCAPCFSDLGGPFLYRDEDQDREKASYSLETPYGFLLDLDFLKYVDDIERGQTLRKLPLQRKTKGSKPGLSSSHGRTGGWTSTESLSSMTSEDGKPAFSPRTKLWAGSSEIREPTSKQASLPLSPILQLLPPPSPKSRVEKTLLETSKRLEEEQRSITGGGTLATFETPSSPSKVNLTWAYASGESHIDPSFPVKMSPSNSGRSTPAAAVSPAHLHHVREQMAAALKQLKELEEQVKVIPILERQICKLKTEKEELVSGIWEKKQESQAGEAEIFRFPPKSPKAGTTVMDGAGGCQDIHEEHGEAESMDRPSKPRTSKIAGLKKLTEKLSGSERAGKMGRGSTHLLKADEASHKSVAVGEEVDMNEAVFYYRSQRSWREVAVGRELETQDAEVWVMESLLGVSSEAEEELQLLQQTVRHQREVIAMLEGHLKEATDELEELRIEVCARMPRNLLDKETMAQPETVEASVEAVPATRCQAVGKHMEMVDKGVHCSPHVASVGVDCDLQQGRLTSLSCSDKAAQIEVEREHGASGGHTSGQEPGLDTDAPEDGQLRKPSQSLEQESAKETLWMEISGLDQELRLVSEPLEKDEETVTVTQRKAEKSGAGELPVANMMAEARLLPKKAERFELSPRMREASLLLKSYLSRGGATPKSKEMLSATSLVLQEWFRVSSQKASLAEEVADHLLAFAEISPVLLSHVINLSDGNGNTALHYSVSHSNFNIVRLLLDTAGYTALMLAALASVEQGADMAVVRRLFSMGNVNAKASQAGQTALMLAVSHGRQEMVEVLLACGADPNLQDEEGSTALMCACEHGRAGTVRLLLSQPACDVSIVDHDGNDAVSIALEAGHRDIAALISTHLTQSVVQTPVSKSIPLGIRFTGNCLAKFHRHQNLVC</sequence>
<dbReference type="InterPro" id="IPR002110">
    <property type="entry name" value="Ankyrin_rpt"/>
</dbReference>
<feature type="compositionally biased region" description="Low complexity" evidence="6">
    <location>
        <begin position="87"/>
        <end position="97"/>
    </location>
</feature>
<keyword evidence="8" id="KW-1185">Reference proteome</keyword>
<dbReference type="SUPFAM" id="SSF48403">
    <property type="entry name" value="Ankyrin repeat"/>
    <property type="match status" value="1"/>
</dbReference>
<evidence type="ECO:0000256" key="2">
    <source>
        <dbReference type="ARBA" id="ARBA00023043"/>
    </source>
</evidence>
<gene>
    <name evidence="7" type="ORF">JD844_034347</name>
</gene>
<feature type="coiled-coil region" evidence="5">
    <location>
        <begin position="402"/>
        <end position="450"/>
    </location>
</feature>
<evidence type="ECO:0000256" key="5">
    <source>
        <dbReference type="SAM" id="Coils"/>
    </source>
</evidence>
<dbReference type="InterPro" id="IPR021939">
    <property type="entry name" value="KN_motif"/>
</dbReference>
<feature type="region of interest" description="Disordered" evidence="6">
    <location>
        <begin position="62"/>
        <end position="126"/>
    </location>
</feature>
<evidence type="ECO:0000256" key="4">
    <source>
        <dbReference type="PROSITE-ProRule" id="PRU00023"/>
    </source>
</evidence>
<feature type="repeat" description="ANK" evidence="4">
    <location>
        <begin position="775"/>
        <end position="807"/>
    </location>
</feature>
<dbReference type="InterPro" id="IPR036770">
    <property type="entry name" value="Ankyrin_rpt-contain_sf"/>
</dbReference>
<dbReference type="PROSITE" id="PS50088">
    <property type="entry name" value="ANK_REPEAT"/>
    <property type="match status" value="2"/>
</dbReference>
<dbReference type="Gene3D" id="1.25.40.20">
    <property type="entry name" value="Ankyrin repeat-containing domain"/>
    <property type="match status" value="1"/>
</dbReference>
<protein>
    <recommendedName>
        <fullName evidence="9">KN motif and ankyrin repeat domains 3</fullName>
    </recommendedName>
</protein>
<name>A0ABQ7T9R6_PHRPL</name>
<feature type="repeat" description="ANK" evidence="4">
    <location>
        <begin position="713"/>
        <end position="735"/>
    </location>
</feature>
<evidence type="ECO:0008006" key="9">
    <source>
        <dbReference type="Google" id="ProtNLM"/>
    </source>
</evidence>
<organism evidence="7 8">
    <name type="scientific">Phrynosoma platyrhinos</name>
    <name type="common">Desert horned lizard</name>
    <dbReference type="NCBI Taxonomy" id="52577"/>
    <lineage>
        <taxon>Eukaryota</taxon>
        <taxon>Metazoa</taxon>
        <taxon>Chordata</taxon>
        <taxon>Craniata</taxon>
        <taxon>Vertebrata</taxon>
        <taxon>Euteleostomi</taxon>
        <taxon>Lepidosauria</taxon>
        <taxon>Squamata</taxon>
        <taxon>Bifurcata</taxon>
        <taxon>Unidentata</taxon>
        <taxon>Episquamata</taxon>
        <taxon>Toxicofera</taxon>
        <taxon>Iguania</taxon>
        <taxon>Phrynosomatidae</taxon>
        <taxon>Phrynosomatinae</taxon>
        <taxon>Phrynosoma</taxon>
    </lineage>
</organism>
<evidence type="ECO:0000256" key="1">
    <source>
        <dbReference type="ARBA" id="ARBA00022737"/>
    </source>
</evidence>
<keyword evidence="3 5" id="KW-0175">Coiled coil</keyword>
<proteinExistence type="predicted"/>
<keyword evidence="1" id="KW-0677">Repeat</keyword>
<accession>A0ABQ7T9R6</accession>
<evidence type="ECO:0000256" key="3">
    <source>
        <dbReference type="ARBA" id="ARBA00023054"/>
    </source>
</evidence>
<keyword evidence="2 4" id="KW-0040">ANK repeat</keyword>
<dbReference type="Proteomes" id="UP000826234">
    <property type="component" value="Unassembled WGS sequence"/>
</dbReference>
<dbReference type="PANTHER" id="PTHR24168:SF23">
    <property type="entry name" value="KN MOTIF AND ANKYRIN REPEAT DOMAIN-CONTAINING PROTEIN 3"/>
    <property type="match status" value="1"/>
</dbReference>
<dbReference type="SMART" id="SM00248">
    <property type="entry name" value="ANK"/>
    <property type="match status" value="4"/>
</dbReference>
<dbReference type="Pfam" id="PF12796">
    <property type="entry name" value="Ank_2"/>
    <property type="match status" value="1"/>
</dbReference>
<dbReference type="Pfam" id="PF12075">
    <property type="entry name" value="KN_motif"/>
    <property type="match status" value="1"/>
</dbReference>
<dbReference type="EMBL" id="JAIPUX010000953">
    <property type="protein sequence ID" value="KAH0625958.1"/>
    <property type="molecule type" value="Genomic_DNA"/>
</dbReference>
<dbReference type="PROSITE" id="PS50297">
    <property type="entry name" value="ANK_REP_REGION"/>
    <property type="match status" value="2"/>
</dbReference>